<protein>
    <recommendedName>
        <fullName evidence="4">Toxin ETX/toxin MTX2</fullName>
    </recommendedName>
</protein>
<dbReference type="AlphaFoldDB" id="A0ABD6RXE0"/>
<dbReference type="Gene3D" id="2.170.15.10">
    <property type="entry name" value="Proaerolysin, chain A, domain 3"/>
    <property type="match status" value="1"/>
</dbReference>
<evidence type="ECO:0000256" key="1">
    <source>
        <dbReference type="SAM" id="SignalP"/>
    </source>
</evidence>
<evidence type="ECO:0008006" key="4">
    <source>
        <dbReference type="Google" id="ProtNLM"/>
    </source>
</evidence>
<keyword evidence="1" id="KW-0732">Signal</keyword>
<evidence type="ECO:0000313" key="3">
    <source>
        <dbReference type="Proteomes" id="UP000219897"/>
    </source>
</evidence>
<feature type="chain" id="PRO_5044842346" description="Toxin ETX/toxin MTX2" evidence="1">
    <location>
        <begin position="25"/>
        <end position="334"/>
    </location>
</feature>
<feature type="signal peptide" evidence="1">
    <location>
        <begin position="1"/>
        <end position="24"/>
    </location>
</feature>
<dbReference type="SUPFAM" id="SSF56973">
    <property type="entry name" value="Aerolisin/ETX pore-forming domain"/>
    <property type="match status" value="1"/>
</dbReference>
<dbReference type="RefSeq" id="WP_098223355.1">
    <property type="nucleotide sequence ID" value="NZ_NTVJ01000147.1"/>
</dbReference>
<comment type="caution">
    <text evidence="2">The sequence shown here is derived from an EMBL/GenBank/DDBJ whole genome shotgun (WGS) entry which is preliminary data.</text>
</comment>
<organism evidence="2 3">
    <name type="scientific">Bacillus thuringiensis</name>
    <dbReference type="NCBI Taxonomy" id="1428"/>
    <lineage>
        <taxon>Bacteria</taxon>
        <taxon>Bacillati</taxon>
        <taxon>Bacillota</taxon>
        <taxon>Bacilli</taxon>
        <taxon>Bacillales</taxon>
        <taxon>Bacillaceae</taxon>
        <taxon>Bacillus</taxon>
        <taxon>Bacillus cereus group</taxon>
    </lineage>
</organism>
<dbReference type="CDD" id="cd20223">
    <property type="entry name" value="PFM_epsilon-toxin-like"/>
    <property type="match status" value="1"/>
</dbReference>
<reference evidence="2 3" key="1">
    <citation type="submission" date="2017-09" db="EMBL/GenBank/DDBJ databases">
        <title>Large-scale bioinformatics analysis of Bacillus genomes uncovers conserved roles of natural products in bacterial physiology.</title>
        <authorList>
            <consortium name="Agbiome Team Llc"/>
            <person name="Bleich R.M."/>
            <person name="Kirk G.J."/>
            <person name="Santa Maria K.C."/>
            <person name="Allen S.E."/>
            <person name="Farag S."/>
            <person name="Shank E.A."/>
            <person name="Bowers A."/>
        </authorList>
    </citation>
    <scope>NUCLEOTIDE SEQUENCE [LARGE SCALE GENOMIC DNA]</scope>
    <source>
        <strain evidence="2 3">AFS005140</strain>
    </source>
</reference>
<gene>
    <name evidence="2" type="ORF">CN495_29535</name>
</gene>
<sequence>MKSIKSKILVAAAIASVGTSFAIASPGLTKADSINPNSFEKQQLSVTPNYVSPEREDVQGFEDYLTANDTLLTTLQDFTNWNVKKFMAAQFNYSKLPSYSVEVVPNTKKDEELSSPEFVGTSELSHTGGTSEQTLYSSGFSKAIAASVTSTTTHGAKVGGKAGGKLKLPLVAEGSVELSAEYNFAHAETKTDSDLVTYTVPSQPVKLKPNERAVVTATLKMMESTGDVKLRTAYSGEITAYYKDLSDINKDHSELMGNWVKTLLNQKENQALNGILDYSRTDPNVAYLDGKGTYKAKYGSKMIIKVEIFQKNTRTADSTPIRSYSYETTPEIKQ</sequence>
<evidence type="ECO:0000313" key="2">
    <source>
        <dbReference type="EMBL" id="PER43989.1"/>
    </source>
</evidence>
<name>A0ABD6RXE0_BACTU</name>
<dbReference type="Proteomes" id="UP000219897">
    <property type="component" value="Unassembled WGS sequence"/>
</dbReference>
<dbReference type="InterPro" id="IPR004991">
    <property type="entry name" value="Aerolysin-like"/>
</dbReference>
<dbReference type="Pfam" id="PF03318">
    <property type="entry name" value="ETX_MTX2"/>
    <property type="match status" value="1"/>
</dbReference>
<proteinExistence type="predicted"/>
<accession>A0ABD6RXE0</accession>
<dbReference type="EMBL" id="NTYF01000158">
    <property type="protein sequence ID" value="PER43989.1"/>
    <property type="molecule type" value="Genomic_DNA"/>
</dbReference>